<dbReference type="InterPro" id="IPR053016">
    <property type="entry name" value="CTF18-RFC_complex"/>
</dbReference>
<keyword evidence="3" id="KW-1133">Transmembrane helix</keyword>
<dbReference type="InterPro" id="IPR027417">
    <property type="entry name" value="P-loop_NTPase"/>
</dbReference>
<dbReference type="Gene3D" id="3.40.50.300">
    <property type="entry name" value="P-loop containing nucleotide triphosphate hydrolases"/>
    <property type="match status" value="1"/>
</dbReference>
<comment type="subcellular location">
    <subcellularLocation>
        <location evidence="1">Nucleus</location>
    </subcellularLocation>
</comment>
<reference evidence="4" key="1">
    <citation type="journal article" date="2023" name="G3 (Bethesda)">
        <title>Whole genome assembly and annotation of the endangered Caribbean coral Acropora cervicornis.</title>
        <authorList>
            <person name="Selwyn J.D."/>
            <person name="Vollmer S.V."/>
        </authorList>
    </citation>
    <scope>NUCLEOTIDE SEQUENCE</scope>
    <source>
        <strain evidence="4">K2</strain>
    </source>
</reference>
<proteinExistence type="predicted"/>
<evidence type="ECO:0000256" key="1">
    <source>
        <dbReference type="ARBA" id="ARBA00004123"/>
    </source>
</evidence>
<dbReference type="AlphaFoldDB" id="A0AAD9V7Q5"/>
<name>A0AAD9V7Q5_ACRCE</name>
<dbReference type="SUPFAM" id="SSF52540">
    <property type="entry name" value="P-loop containing nucleoside triphosphate hydrolases"/>
    <property type="match status" value="1"/>
</dbReference>
<dbReference type="PANTHER" id="PTHR46765">
    <property type="entry name" value="P-LOOP CONTAINING NUCLEOSIDE TRIPHOSPHATE HYDROLASES SUPERFAMILY PROTEIN"/>
    <property type="match status" value="1"/>
</dbReference>
<evidence type="ECO:0000256" key="2">
    <source>
        <dbReference type="ARBA" id="ARBA00023242"/>
    </source>
</evidence>
<organism evidence="4 5">
    <name type="scientific">Acropora cervicornis</name>
    <name type="common">Staghorn coral</name>
    <dbReference type="NCBI Taxonomy" id="6130"/>
    <lineage>
        <taxon>Eukaryota</taxon>
        <taxon>Metazoa</taxon>
        <taxon>Cnidaria</taxon>
        <taxon>Anthozoa</taxon>
        <taxon>Hexacorallia</taxon>
        <taxon>Scleractinia</taxon>
        <taxon>Astrocoeniina</taxon>
        <taxon>Acroporidae</taxon>
        <taxon>Acropora</taxon>
    </lineage>
</organism>
<evidence type="ECO:0000313" key="5">
    <source>
        <dbReference type="Proteomes" id="UP001249851"/>
    </source>
</evidence>
<feature type="transmembrane region" description="Helical" evidence="3">
    <location>
        <begin position="100"/>
        <end position="121"/>
    </location>
</feature>
<evidence type="ECO:0000313" key="4">
    <source>
        <dbReference type="EMBL" id="KAK2564289.1"/>
    </source>
</evidence>
<keyword evidence="2" id="KW-0539">Nucleus</keyword>
<dbReference type="Proteomes" id="UP001249851">
    <property type="component" value="Unassembled WGS sequence"/>
</dbReference>
<protein>
    <submittedName>
        <fullName evidence="4">Chromosome transmission fidelity protein 18-like protein</fullName>
    </submittedName>
</protein>
<reference evidence="4" key="2">
    <citation type="journal article" date="2023" name="Science">
        <title>Genomic signatures of disease resistance in endangered staghorn corals.</title>
        <authorList>
            <person name="Vollmer S.V."/>
            <person name="Selwyn J.D."/>
            <person name="Despard B.A."/>
            <person name="Roesel C.L."/>
        </authorList>
    </citation>
    <scope>NUCLEOTIDE SEQUENCE</scope>
    <source>
        <strain evidence="4">K2</strain>
    </source>
</reference>
<dbReference type="GO" id="GO:0005634">
    <property type="term" value="C:nucleus"/>
    <property type="evidence" value="ECO:0007669"/>
    <property type="project" value="UniProtKB-SubCell"/>
</dbReference>
<keyword evidence="5" id="KW-1185">Reference proteome</keyword>
<gene>
    <name evidence="4" type="ORF">P5673_012544</name>
</gene>
<comment type="caution">
    <text evidence="4">The sequence shown here is derived from an EMBL/GenBank/DDBJ whole genome shotgun (WGS) entry which is preliminary data.</text>
</comment>
<dbReference type="PANTHER" id="PTHR46765:SF1">
    <property type="entry name" value="P-LOOP CONTAINING NUCLEOSIDE TRIPHOSPHATE HYDROLASES SUPERFAMILY PROTEIN"/>
    <property type="match status" value="1"/>
</dbReference>
<evidence type="ECO:0000256" key="3">
    <source>
        <dbReference type="SAM" id="Phobius"/>
    </source>
</evidence>
<keyword evidence="3" id="KW-0472">Membrane</keyword>
<dbReference type="EMBL" id="JARQWQ010000023">
    <property type="protein sequence ID" value="KAK2564289.1"/>
    <property type="molecule type" value="Genomic_DNA"/>
</dbReference>
<sequence>MFAYMNSGSFVLHLSDDRSPEIFRNTLEASTQMKSVLGYNEKPNCLVIDEIDGAPAPAINVLLSVIKQKDSHAASAKETKRKKKASPLSRPIICICNDHFTLPCMMSPIFVVLIAMIVVSAGGD</sequence>
<keyword evidence="3" id="KW-0812">Transmembrane</keyword>
<accession>A0AAD9V7Q5</accession>